<reference evidence="1 2" key="1">
    <citation type="journal article" date="2015" name="Genome Announc.">
        <title>Genome Sequence of Lactobacillus curieae CCTCC M 2011381T, a Novel Producer of Gamma-aminobutyric Acid.</title>
        <authorList>
            <person name="Wang Y."/>
            <person name="Wang Y."/>
            <person name="Lang C."/>
            <person name="Wei D."/>
            <person name="Xu P."/>
            <person name="Xie J."/>
        </authorList>
    </citation>
    <scope>NUCLEOTIDE SEQUENCE [LARGE SCALE GENOMIC DNA]</scope>
    <source>
        <strain evidence="1 2">CCTCC M 2011381</strain>
    </source>
</reference>
<accession>A0A1S6QGT6</accession>
<dbReference type="OrthoDB" id="2306957at2"/>
<sequence>MTERQMIQEILNTVDVMYDFENTDDDKKEYDISIHRQTGDKRPLEQINSEIKKYFQESDFSYDETLNPSDDIDIAINVKR</sequence>
<organism evidence="1 2">
    <name type="scientific">Lentilactobacillus curieae</name>
    <dbReference type="NCBI Taxonomy" id="1138822"/>
    <lineage>
        <taxon>Bacteria</taxon>
        <taxon>Bacillati</taxon>
        <taxon>Bacillota</taxon>
        <taxon>Bacilli</taxon>
        <taxon>Lactobacillales</taxon>
        <taxon>Lactobacillaceae</taxon>
        <taxon>Lentilactobacillus</taxon>
    </lineage>
</organism>
<dbReference type="KEGG" id="lcu:PL11_002215"/>
<proteinExistence type="predicted"/>
<dbReference type="Proteomes" id="UP000030361">
    <property type="component" value="Chromosome"/>
</dbReference>
<evidence type="ECO:0000313" key="1">
    <source>
        <dbReference type="EMBL" id="AQW20811.1"/>
    </source>
</evidence>
<gene>
    <name evidence="1" type="ORF">PL11_002215</name>
</gene>
<evidence type="ECO:0000313" key="2">
    <source>
        <dbReference type="Proteomes" id="UP000030361"/>
    </source>
</evidence>
<protein>
    <submittedName>
        <fullName evidence="1">Uncharacterized protein</fullName>
    </submittedName>
</protein>
<dbReference type="AlphaFoldDB" id="A0A1S6QGT6"/>
<dbReference type="RefSeq" id="WP_035166038.1">
    <property type="nucleotide sequence ID" value="NZ_CP018906.1"/>
</dbReference>
<dbReference type="EMBL" id="CP018906">
    <property type="protein sequence ID" value="AQW20811.1"/>
    <property type="molecule type" value="Genomic_DNA"/>
</dbReference>
<name>A0A1S6QGT6_9LACO</name>
<keyword evidence="2" id="KW-1185">Reference proteome</keyword>
<dbReference type="eggNOG" id="ENOG503254B">
    <property type="taxonomic scope" value="Bacteria"/>
</dbReference>